<gene>
    <name evidence="2" type="ORF">BE04_32815</name>
</gene>
<dbReference type="Proteomes" id="UP000075604">
    <property type="component" value="Unassembled WGS sequence"/>
</dbReference>
<accession>A0A150P175</accession>
<dbReference type="AlphaFoldDB" id="A0A150P175"/>
<dbReference type="EMBL" id="JELX01004344">
    <property type="protein sequence ID" value="KYF48775.1"/>
    <property type="molecule type" value="Genomic_DNA"/>
</dbReference>
<evidence type="ECO:0000313" key="3">
    <source>
        <dbReference type="Proteomes" id="UP000075604"/>
    </source>
</evidence>
<name>A0A150P175_SORCE</name>
<comment type="caution">
    <text evidence="2">The sequence shown here is derived from an EMBL/GenBank/DDBJ whole genome shotgun (WGS) entry which is preliminary data.</text>
</comment>
<proteinExistence type="predicted"/>
<dbReference type="Gene3D" id="3.40.630.30">
    <property type="match status" value="1"/>
</dbReference>
<organism evidence="2 3">
    <name type="scientific">Sorangium cellulosum</name>
    <name type="common">Polyangium cellulosum</name>
    <dbReference type="NCBI Taxonomy" id="56"/>
    <lineage>
        <taxon>Bacteria</taxon>
        <taxon>Pseudomonadati</taxon>
        <taxon>Myxococcota</taxon>
        <taxon>Polyangia</taxon>
        <taxon>Polyangiales</taxon>
        <taxon>Polyangiaceae</taxon>
        <taxon>Sorangium</taxon>
    </lineage>
</organism>
<dbReference type="GO" id="GO:0016747">
    <property type="term" value="F:acyltransferase activity, transferring groups other than amino-acyl groups"/>
    <property type="evidence" value="ECO:0007669"/>
    <property type="project" value="InterPro"/>
</dbReference>
<dbReference type="Pfam" id="PF00583">
    <property type="entry name" value="Acetyltransf_1"/>
    <property type="match status" value="1"/>
</dbReference>
<dbReference type="PROSITE" id="PS51186">
    <property type="entry name" value="GNAT"/>
    <property type="match status" value="1"/>
</dbReference>
<dbReference type="SUPFAM" id="SSF55729">
    <property type="entry name" value="Acyl-CoA N-acyltransferases (Nat)"/>
    <property type="match status" value="1"/>
</dbReference>
<dbReference type="InterPro" id="IPR000182">
    <property type="entry name" value="GNAT_dom"/>
</dbReference>
<evidence type="ECO:0000259" key="1">
    <source>
        <dbReference type="PROSITE" id="PS51186"/>
    </source>
</evidence>
<dbReference type="InterPro" id="IPR016181">
    <property type="entry name" value="Acyl_CoA_acyltransferase"/>
</dbReference>
<reference evidence="2 3" key="1">
    <citation type="submission" date="2014-02" db="EMBL/GenBank/DDBJ databases">
        <title>The small core and large imbalanced accessory genome model reveals a collaborative survival strategy of Sorangium cellulosum strains in nature.</title>
        <authorList>
            <person name="Han K."/>
            <person name="Peng R."/>
            <person name="Blom J."/>
            <person name="Li Y.-Z."/>
        </authorList>
    </citation>
    <scope>NUCLEOTIDE SEQUENCE [LARGE SCALE GENOMIC DNA]</scope>
    <source>
        <strain evidence="2 3">So0157-18</strain>
    </source>
</reference>
<evidence type="ECO:0000313" key="2">
    <source>
        <dbReference type="EMBL" id="KYF48775.1"/>
    </source>
</evidence>
<feature type="domain" description="N-acetyltransferase" evidence="1">
    <location>
        <begin position="8"/>
        <end position="157"/>
    </location>
</feature>
<dbReference type="CDD" id="cd04301">
    <property type="entry name" value="NAT_SF"/>
    <property type="match status" value="1"/>
</dbReference>
<sequence>MPDATPPVTLREINRDNLGAILELSVAESQKGFVATNAVSLAQAHFAPEAWYRAIYCGDEPAGFVMLEDQSMASPPPERPEIGVWRFMIDQRFQRRGIGRAAMLQVIEHVRRLGRFSSLLLSYVPGPGSPEGFYRSLGFRPNGRMDGTEVVMELPLAGASSP</sequence>
<protein>
    <recommendedName>
        <fullName evidence="1">N-acetyltransferase domain-containing protein</fullName>
    </recommendedName>
</protein>